<comment type="caution">
    <text evidence="1">The sequence shown here is derived from an EMBL/GenBank/DDBJ whole genome shotgun (WGS) entry which is preliminary data.</text>
</comment>
<sequence length="88" mass="9725">MRPRHRRESALQRELLAFLRPPVPRLAAQVSEQARPRLAEIGRSHAHRPAAEVLVALEAAVRSVGGEPDRVALTEFAEQIEAGENPFA</sequence>
<proteinExistence type="predicted"/>
<keyword evidence="2" id="KW-1185">Reference proteome</keyword>
<evidence type="ECO:0000313" key="1">
    <source>
        <dbReference type="EMBL" id="MFD2091059.1"/>
    </source>
</evidence>
<organism evidence="1 2">
    <name type="scientific">Blastococcus deserti</name>
    <dbReference type="NCBI Taxonomy" id="2259033"/>
    <lineage>
        <taxon>Bacteria</taxon>
        <taxon>Bacillati</taxon>
        <taxon>Actinomycetota</taxon>
        <taxon>Actinomycetes</taxon>
        <taxon>Geodermatophilales</taxon>
        <taxon>Geodermatophilaceae</taxon>
        <taxon>Blastococcus</taxon>
    </lineage>
</organism>
<gene>
    <name evidence="1" type="ORF">ACFSHS_05670</name>
</gene>
<dbReference type="Proteomes" id="UP001597402">
    <property type="component" value="Unassembled WGS sequence"/>
</dbReference>
<accession>A0ABW4X7L1</accession>
<reference evidence="2" key="1">
    <citation type="journal article" date="2019" name="Int. J. Syst. Evol. Microbiol.">
        <title>The Global Catalogue of Microorganisms (GCM) 10K type strain sequencing project: providing services to taxonomists for standard genome sequencing and annotation.</title>
        <authorList>
            <consortium name="The Broad Institute Genomics Platform"/>
            <consortium name="The Broad Institute Genome Sequencing Center for Infectious Disease"/>
            <person name="Wu L."/>
            <person name="Ma J."/>
        </authorList>
    </citation>
    <scope>NUCLEOTIDE SEQUENCE [LARGE SCALE GENOMIC DNA]</scope>
    <source>
        <strain evidence="2">JCM 3338</strain>
    </source>
</reference>
<protein>
    <submittedName>
        <fullName evidence="1">Uncharacterized protein</fullName>
    </submittedName>
</protein>
<name>A0ABW4X7L1_9ACTN</name>
<dbReference type="EMBL" id="JBHUHP010000004">
    <property type="protein sequence ID" value="MFD2091059.1"/>
    <property type="molecule type" value="Genomic_DNA"/>
</dbReference>
<evidence type="ECO:0000313" key="2">
    <source>
        <dbReference type="Proteomes" id="UP001597402"/>
    </source>
</evidence>
<dbReference type="RefSeq" id="WP_376872886.1">
    <property type="nucleotide sequence ID" value="NZ_JBHUHP010000004.1"/>
</dbReference>